<proteinExistence type="predicted"/>
<dbReference type="EMBL" id="CACVKT020008613">
    <property type="protein sequence ID" value="CAC5416256.1"/>
    <property type="molecule type" value="Genomic_DNA"/>
</dbReference>
<evidence type="ECO:0000313" key="1">
    <source>
        <dbReference type="EMBL" id="CAC5416256.1"/>
    </source>
</evidence>
<name>A0A6J8E826_MYTCO</name>
<dbReference type="AlphaFoldDB" id="A0A6J8E826"/>
<dbReference type="Proteomes" id="UP000507470">
    <property type="component" value="Unassembled WGS sequence"/>
</dbReference>
<gene>
    <name evidence="1" type="ORF">MCOR_48893</name>
</gene>
<evidence type="ECO:0000313" key="2">
    <source>
        <dbReference type="Proteomes" id="UP000507470"/>
    </source>
</evidence>
<accession>A0A6J8E826</accession>
<keyword evidence="2" id="KW-1185">Reference proteome</keyword>
<sequence>MKKMFESKIDKLRNDVISTIDEKIRILKADIDLNIARESSRLDDLVNSVQTLSIRVGQVENFITNPTDQGFNNQYNDQGVKEEVNADIFSIRETHLKEIDEIEVDGYTWKGFNRQYIHMNAPKASGGVGLSIKNWIFEKYKYETIDITRDGVICGNIPVSPTQSTKRFKLKLMPNDMFSPDMCKLALQNVVSHTEQTRETQENIDNIYTKLCDVIIKEMNEKIPVFNTSGSSKKTAKGEKAIFER</sequence>
<organism evidence="1 2">
    <name type="scientific">Mytilus coruscus</name>
    <name type="common">Sea mussel</name>
    <dbReference type="NCBI Taxonomy" id="42192"/>
    <lineage>
        <taxon>Eukaryota</taxon>
        <taxon>Metazoa</taxon>
        <taxon>Spiralia</taxon>
        <taxon>Lophotrochozoa</taxon>
        <taxon>Mollusca</taxon>
        <taxon>Bivalvia</taxon>
        <taxon>Autobranchia</taxon>
        <taxon>Pteriomorphia</taxon>
        <taxon>Mytilida</taxon>
        <taxon>Mytiloidea</taxon>
        <taxon>Mytilidae</taxon>
        <taxon>Mytilinae</taxon>
        <taxon>Mytilus</taxon>
    </lineage>
</organism>
<protein>
    <submittedName>
        <fullName evidence="1">Uncharacterized protein</fullName>
    </submittedName>
</protein>
<reference evidence="1 2" key="1">
    <citation type="submission" date="2020-06" db="EMBL/GenBank/DDBJ databases">
        <authorList>
            <person name="Li R."/>
            <person name="Bekaert M."/>
        </authorList>
    </citation>
    <scope>NUCLEOTIDE SEQUENCE [LARGE SCALE GENOMIC DNA]</scope>
    <source>
        <strain evidence="2">wild</strain>
    </source>
</reference>